<evidence type="ECO:0000313" key="1">
    <source>
        <dbReference type="EMBL" id="BAT03537.1"/>
    </source>
</evidence>
<dbReference type="EMBL" id="AP014964">
    <property type="protein sequence ID" value="BAT03537.1"/>
    <property type="molecule type" value="Genomic_DNA"/>
</dbReference>
<feature type="non-terminal residue" evidence="1">
    <location>
        <position position="1"/>
    </location>
</feature>
<dbReference type="InParanoid" id="A0A0P0XAZ6"/>
<dbReference type="PaxDb" id="39947-A0A0P0XAZ6"/>
<protein>
    <submittedName>
        <fullName evidence="1">Os08g0114125 protein</fullName>
    </submittedName>
</protein>
<name>A0A0P0XAZ6_ORYSJ</name>
<evidence type="ECO:0000313" key="2">
    <source>
        <dbReference type="Proteomes" id="UP000059680"/>
    </source>
</evidence>
<sequence length="41" mass="4474">GPRVLPRRCTIALAGAPQPNPIELIKSNLFKLFVLGDEICL</sequence>
<dbReference type="Proteomes" id="UP000059680">
    <property type="component" value="Chromosome 8"/>
</dbReference>
<reference evidence="1 2" key="2">
    <citation type="journal article" date="2013" name="Plant Cell Physiol.">
        <title>Rice Annotation Project Database (RAP-DB): an integrative and interactive database for rice genomics.</title>
        <authorList>
            <person name="Sakai H."/>
            <person name="Lee S.S."/>
            <person name="Tanaka T."/>
            <person name="Numa H."/>
            <person name="Kim J."/>
            <person name="Kawahara Y."/>
            <person name="Wakimoto H."/>
            <person name="Yang C.C."/>
            <person name="Iwamoto M."/>
            <person name="Abe T."/>
            <person name="Yamada Y."/>
            <person name="Muto A."/>
            <person name="Inokuchi H."/>
            <person name="Ikemura T."/>
            <person name="Matsumoto T."/>
            <person name="Sasaki T."/>
            <person name="Itoh T."/>
        </authorList>
    </citation>
    <scope>NUCLEOTIDE SEQUENCE [LARGE SCALE GENOMIC DNA]</scope>
    <source>
        <strain evidence="2">cv. Nipponbare</strain>
    </source>
</reference>
<dbReference type="Gramene" id="Os08t0114125-00">
    <property type="protein sequence ID" value="Os08t0114125-00"/>
    <property type="gene ID" value="Os08g0114125"/>
</dbReference>
<organism evidence="1 2">
    <name type="scientific">Oryza sativa subsp. japonica</name>
    <name type="common">Rice</name>
    <dbReference type="NCBI Taxonomy" id="39947"/>
    <lineage>
        <taxon>Eukaryota</taxon>
        <taxon>Viridiplantae</taxon>
        <taxon>Streptophyta</taxon>
        <taxon>Embryophyta</taxon>
        <taxon>Tracheophyta</taxon>
        <taxon>Spermatophyta</taxon>
        <taxon>Magnoliopsida</taxon>
        <taxon>Liliopsida</taxon>
        <taxon>Poales</taxon>
        <taxon>Poaceae</taxon>
        <taxon>BOP clade</taxon>
        <taxon>Oryzoideae</taxon>
        <taxon>Oryzeae</taxon>
        <taxon>Oryzinae</taxon>
        <taxon>Oryza</taxon>
        <taxon>Oryza sativa</taxon>
    </lineage>
</organism>
<reference evidence="2" key="1">
    <citation type="journal article" date="2005" name="Nature">
        <title>The map-based sequence of the rice genome.</title>
        <authorList>
            <consortium name="International rice genome sequencing project (IRGSP)"/>
            <person name="Matsumoto T."/>
            <person name="Wu J."/>
            <person name="Kanamori H."/>
            <person name="Katayose Y."/>
            <person name="Fujisawa M."/>
            <person name="Namiki N."/>
            <person name="Mizuno H."/>
            <person name="Yamamoto K."/>
            <person name="Antonio B.A."/>
            <person name="Baba T."/>
            <person name="Sakata K."/>
            <person name="Nagamura Y."/>
            <person name="Aoki H."/>
            <person name="Arikawa K."/>
            <person name="Arita K."/>
            <person name="Bito T."/>
            <person name="Chiden Y."/>
            <person name="Fujitsuka N."/>
            <person name="Fukunaka R."/>
            <person name="Hamada M."/>
            <person name="Harada C."/>
            <person name="Hayashi A."/>
            <person name="Hijishita S."/>
            <person name="Honda M."/>
            <person name="Hosokawa S."/>
            <person name="Ichikawa Y."/>
            <person name="Idonuma A."/>
            <person name="Iijima M."/>
            <person name="Ikeda M."/>
            <person name="Ikeno M."/>
            <person name="Ito K."/>
            <person name="Ito S."/>
            <person name="Ito T."/>
            <person name="Ito Y."/>
            <person name="Ito Y."/>
            <person name="Iwabuchi A."/>
            <person name="Kamiya K."/>
            <person name="Karasawa W."/>
            <person name="Kurita K."/>
            <person name="Katagiri S."/>
            <person name="Kikuta A."/>
            <person name="Kobayashi H."/>
            <person name="Kobayashi N."/>
            <person name="Machita K."/>
            <person name="Maehara T."/>
            <person name="Masukawa M."/>
            <person name="Mizubayashi T."/>
            <person name="Mukai Y."/>
            <person name="Nagasaki H."/>
            <person name="Nagata Y."/>
            <person name="Naito S."/>
            <person name="Nakashima M."/>
            <person name="Nakama Y."/>
            <person name="Nakamichi Y."/>
            <person name="Nakamura M."/>
            <person name="Meguro A."/>
            <person name="Negishi M."/>
            <person name="Ohta I."/>
            <person name="Ohta T."/>
            <person name="Okamoto M."/>
            <person name="Ono N."/>
            <person name="Saji S."/>
            <person name="Sakaguchi M."/>
            <person name="Sakai K."/>
            <person name="Shibata M."/>
            <person name="Shimokawa T."/>
            <person name="Song J."/>
            <person name="Takazaki Y."/>
            <person name="Terasawa K."/>
            <person name="Tsugane M."/>
            <person name="Tsuji K."/>
            <person name="Ueda S."/>
            <person name="Waki K."/>
            <person name="Yamagata H."/>
            <person name="Yamamoto M."/>
            <person name="Yamamoto S."/>
            <person name="Yamane H."/>
            <person name="Yoshiki S."/>
            <person name="Yoshihara R."/>
            <person name="Yukawa K."/>
            <person name="Zhong H."/>
            <person name="Yano M."/>
            <person name="Yuan Q."/>
            <person name="Ouyang S."/>
            <person name="Liu J."/>
            <person name="Jones K.M."/>
            <person name="Gansberger K."/>
            <person name="Moffat K."/>
            <person name="Hill J."/>
            <person name="Bera J."/>
            <person name="Fadrosh D."/>
            <person name="Jin S."/>
            <person name="Johri S."/>
            <person name="Kim M."/>
            <person name="Overton L."/>
            <person name="Reardon M."/>
            <person name="Tsitrin T."/>
            <person name="Vuong H."/>
            <person name="Weaver B."/>
            <person name="Ciecko A."/>
            <person name="Tallon L."/>
            <person name="Jackson J."/>
            <person name="Pai G."/>
            <person name="Aken S.V."/>
            <person name="Utterback T."/>
            <person name="Reidmuller S."/>
            <person name="Feldblyum T."/>
            <person name="Hsiao J."/>
            <person name="Zismann V."/>
            <person name="Iobst S."/>
            <person name="de Vazeille A.R."/>
            <person name="Buell C.R."/>
            <person name="Ying K."/>
            <person name="Li Y."/>
            <person name="Lu T."/>
            <person name="Huang Y."/>
            <person name="Zhao Q."/>
            <person name="Feng Q."/>
            <person name="Zhang L."/>
            <person name="Zhu J."/>
            <person name="Weng Q."/>
            <person name="Mu J."/>
            <person name="Lu Y."/>
            <person name="Fan D."/>
            <person name="Liu Y."/>
            <person name="Guan J."/>
            <person name="Zhang Y."/>
            <person name="Yu S."/>
            <person name="Liu X."/>
            <person name="Zhang Y."/>
            <person name="Hong G."/>
            <person name="Han B."/>
            <person name="Choisne N."/>
            <person name="Demange N."/>
            <person name="Orjeda G."/>
            <person name="Samain S."/>
            <person name="Cattolico L."/>
            <person name="Pelletier E."/>
            <person name="Couloux A."/>
            <person name="Segurens B."/>
            <person name="Wincker P."/>
            <person name="D'Hont A."/>
            <person name="Scarpelli C."/>
            <person name="Weissenbach J."/>
            <person name="Salanoubat M."/>
            <person name="Quetier F."/>
            <person name="Yu Y."/>
            <person name="Kim H.R."/>
            <person name="Rambo T."/>
            <person name="Currie J."/>
            <person name="Collura K."/>
            <person name="Luo M."/>
            <person name="Yang T."/>
            <person name="Ammiraju J.S.S."/>
            <person name="Engler F."/>
            <person name="Soderlund C."/>
            <person name="Wing R.A."/>
            <person name="Palmer L.E."/>
            <person name="de la Bastide M."/>
            <person name="Spiegel L."/>
            <person name="Nascimento L."/>
            <person name="Zutavern T."/>
            <person name="O'Shaughnessy A."/>
            <person name="Dike S."/>
            <person name="Dedhia N."/>
            <person name="Preston R."/>
            <person name="Balija V."/>
            <person name="McCombie W.R."/>
            <person name="Chow T."/>
            <person name="Chen H."/>
            <person name="Chung M."/>
            <person name="Chen C."/>
            <person name="Shaw J."/>
            <person name="Wu H."/>
            <person name="Hsiao K."/>
            <person name="Chao Y."/>
            <person name="Chu M."/>
            <person name="Cheng C."/>
            <person name="Hour A."/>
            <person name="Lee P."/>
            <person name="Lin S."/>
            <person name="Lin Y."/>
            <person name="Liou J."/>
            <person name="Liu S."/>
            <person name="Hsing Y."/>
            <person name="Raghuvanshi S."/>
            <person name="Mohanty A."/>
            <person name="Bharti A.K."/>
            <person name="Gaur A."/>
            <person name="Gupta V."/>
            <person name="Kumar D."/>
            <person name="Ravi V."/>
            <person name="Vij S."/>
            <person name="Kapur A."/>
            <person name="Khurana P."/>
            <person name="Khurana P."/>
            <person name="Khurana J.P."/>
            <person name="Tyagi A.K."/>
            <person name="Gaikwad K."/>
            <person name="Singh A."/>
            <person name="Dalal V."/>
            <person name="Srivastava S."/>
            <person name="Dixit A."/>
            <person name="Pal A.K."/>
            <person name="Ghazi I.A."/>
            <person name="Yadav M."/>
            <person name="Pandit A."/>
            <person name="Bhargava A."/>
            <person name="Sureshbabu K."/>
            <person name="Batra K."/>
            <person name="Sharma T.R."/>
            <person name="Mohapatra T."/>
            <person name="Singh N.K."/>
            <person name="Messing J."/>
            <person name="Nelson A.B."/>
            <person name="Fuks G."/>
            <person name="Kavchok S."/>
            <person name="Keizer G."/>
            <person name="Linton E."/>
            <person name="Llaca V."/>
            <person name="Song R."/>
            <person name="Tanyolac B."/>
            <person name="Young S."/>
            <person name="Ho-Il K."/>
            <person name="Hahn J.H."/>
            <person name="Sangsakoo G."/>
            <person name="Vanavichit A."/>
            <person name="de Mattos Luiz.A.T."/>
            <person name="Zimmer P.D."/>
            <person name="Malone G."/>
            <person name="Dellagostin O."/>
            <person name="de Oliveira A.C."/>
            <person name="Bevan M."/>
            <person name="Bancroft I."/>
            <person name="Minx P."/>
            <person name="Cordum H."/>
            <person name="Wilson R."/>
            <person name="Cheng Z."/>
            <person name="Jin W."/>
            <person name="Jiang J."/>
            <person name="Leong S.A."/>
            <person name="Iwama H."/>
            <person name="Gojobori T."/>
            <person name="Itoh T."/>
            <person name="Niimura Y."/>
            <person name="Fujii Y."/>
            <person name="Habara T."/>
            <person name="Sakai H."/>
            <person name="Sato Y."/>
            <person name="Wilson G."/>
            <person name="Kumar K."/>
            <person name="McCouch S."/>
            <person name="Juretic N."/>
            <person name="Hoen D."/>
            <person name="Wright S."/>
            <person name="Bruskiewich R."/>
            <person name="Bureau T."/>
            <person name="Miyao A."/>
            <person name="Hirochika H."/>
            <person name="Nishikawa T."/>
            <person name="Kadowaki K."/>
            <person name="Sugiura M."/>
            <person name="Burr B."/>
            <person name="Sasaki T."/>
        </authorList>
    </citation>
    <scope>NUCLEOTIDE SEQUENCE [LARGE SCALE GENOMIC DNA]</scope>
    <source>
        <strain evidence="2">cv. Nipponbare</strain>
    </source>
</reference>
<keyword evidence="2" id="KW-1185">Reference proteome</keyword>
<reference evidence="1 2" key="3">
    <citation type="journal article" date="2013" name="Rice">
        <title>Improvement of the Oryza sativa Nipponbare reference genome using next generation sequence and optical map data.</title>
        <authorList>
            <person name="Kawahara Y."/>
            <person name="de la Bastide M."/>
            <person name="Hamilton J.P."/>
            <person name="Kanamori H."/>
            <person name="McCombie W.R."/>
            <person name="Ouyang S."/>
            <person name="Schwartz D.C."/>
            <person name="Tanaka T."/>
            <person name="Wu J."/>
            <person name="Zhou S."/>
            <person name="Childs K.L."/>
            <person name="Davidson R.M."/>
            <person name="Lin H."/>
            <person name="Quesada-Ocampo L."/>
            <person name="Vaillancourt B."/>
            <person name="Sakai H."/>
            <person name="Lee S.S."/>
            <person name="Kim J."/>
            <person name="Numa H."/>
            <person name="Itoh T."/>
            <person name="Buell C.R."/>
            <person name="Matsumoto T."/>
        </authorList>
    </citation>
    <scope>NUCLEOTIDE SEQUENCE [LARGE SCALE GENOMIC DNA]</scope>
    <source>
        <strain evidence="2">cv. Nipponbare</strain>
    </source>
</reference>
<gene>
    <name evidence="1" type="ordered locus">Os08g0114125</name>
    <name evidence="1" type="ORF">OSNPB_080114125</name>
</gene>
<dbReference type="AlphaFoldDB" id="A0A0P0XAZ6"/>
<proteinExistence type="predicted"/>
<accession>A0A0P0XAZ6</accession>